<dbReference type="HOGENOM" id="CLU_2237007_0_0_1"/>
<gene>
    <name evidence="1" type="ORF">KUCA_T00004343001</name>
</gene>
<evidence type="ECO:0000313" key="1">
    <source>
        <dbReference type="EMBL" id="CDK28361.1"/>
    </source>
</evidence>
<accession>W6MP06</accession>
<keyword evidence="2" id="KW-1185">Reference proteome</keyword>
<reference evidence="1" key="2">
    <citation type="submission" date="2014-02" db="EMBL/GenBank/DDBJ databases">
        <title>Complete DNA sequence of /Kuraishia capsulata/ illustrates novel genomic features among budding yeasts (/Saccharomycotina/).</title>
        <authorList>
            <person name="Morales L."/>
            <person name="Noel B."/>
            <person name="Porcel B."/>
            <person name="Marcet-Houben M."/>
            <person name="Hullo M-F."/>
            <person name="Sacerdot C."/>
            <person name="Tekaia F."/>
            <person name="Leh-Louis V."/>
            <person name="Despons L."/>
            <person name="Khanna V."/>
            <person name="Aury J-M."/>
            <person name="Barbe V."/>
            <person name="Couloux A."/>
            <person name="Labadie K."/>
            <person name="Pelletier E."/>
            <person name="Souciet J-L."/>
            <person name="Boekhout T."/>
            <person name="Gabaldon T."/>
            <person name="Wincker P."/>
            <person name="Dujon B."/>
        </authorList>
    </citation>
    <scope>NUCLEOTIDE SEQUENCE</scope>
    <source>
        <strain evidence="1">CBS 1993</strain>
    </source>
</reference>
<reference evidence="1" key="1">
    <citation type="submission" date="2013-12" db="EMBL/GenBank/DDBJ databases">
        <authorList>
            <person name="Genoscope - CEA"/>
        </authorList>
    </citation>
    <scope>NUCLEOTIDE SEQUENCE</scope>
    <source>
        <strain evidence="1">CBS 1993</strain>
    </source>
</reference>
<dbReference type="AlphaFoldDB" id="W6MP06"/>
<dbReference type="GeneID" id="34521739"/>
<evidence type="ECO:0000313" key="2">
    <source>
        <dbReference type="Proteomes" id="UP000019384"/>
    </source>
</evidence>
<dbReference type="RefSeq" id="XP_022460351.1">
    <property type="nucleotide sequence ID" value="XM_022601068.1"/>
</dbReference>
<organism evidence="1 2">
    <name type="scientific">Kuraishia capsulata CBS 1993</name>
    <dbReference type="NCBI Taxonomy" id="1382522"/>
    <lineage>
        <taxon>Eukaryota</taxon>
        <taxon>Fungi</taxon>
        <taxon>Dikarya</taxon>
        <taxon>Ascomycota</taxon>
        <taxon>Saccharomycotina</taxon>
        <taxon>Pichiomycetes</taxon>
        <taxon>Pichiales</taxon>
        <taxon>Pichiaceae</taxon>
        <taxon>Kuraishia</taxon>
    </lineage>
</organism>
<name>W6MP06_9ASCO</name>
<protein>
    <submittedName>
        <fullName evidence="1">Uncharacterized protein</fullName>
    </submittedName>
</protein>
<sequence length="105" mass="11920">MNGPACSAAFFGGKLLTHHVGRPVIKSHVFFLASLLLLFHQNRVCFCTSFRFGLASRPEKVFCDNPLVIARRIFLFEFRRRTSACLHCSTPTASLIAKFHQTCRF</sequence>
<dbReference type="EMBL" id="HG793129">
    <property type="protein sequence ID" value="CDK28361.1"/>
    <property type="molecule type" value="Genomic_DNA"/>
</dbReference>
<proteinExistence type="predicted"/>
<dbReference type="Proteomes" id="UP000019384">
    <property type="component" value="Unassembled WGS sequence"/>
</dbReference>